<dbReference type="NCBIfam" id="NF009314">
    <property type="entry name" value="PRK12674.1-2"/>
    <property type="match status" value="1"/>
</dbReference>
<protein>
    <submittedName>
        <fullName evidence="3">Multicomponent Na+:H+ antiporter subunit G</fullName>
    </submittedName>
</protein>
<feature type="transmembrane region" description="Helical" evidence="2">
    <location>
        <begin position="6"/>
        <end position="27"/>
    </location>
</feature>
<organism evidence="3 4">
    <name type="scientific">Halogranum amylolyticum</name>
    <dbReference type="NCBI Taxonomy" id="660520"/>
    <lineage>
        <taxon>Archaea</taxon>
        <taxon>Methanobacteriati</taxon>
        <taxon>Methanobacteriota</taxon>
        <taxon>Stenosarchaea group</taxon>
        <taxon>Halobacteria</taxon>
        <taxon>Halobacteriales</taxon>
        <taxon>Haloferacaceae</taxon>
    </lineage>
</organism>
<dbReference type="AlphaFoldDB" id="A0A1H8P6M3"/>
<reference evidence="4" key="1">
    <citation type="submission" date="2016-10" db="EMBL/GenBank/DDBJ databases">
        <authorList>
            <person name="Varghese N."/>
            <person name="Submissions S."/>
        </authorList>
    </citation>
    <scope>NUCLEOTIDE SEQUENCE [LARGE SCALE GENOMIC DNA]</scope>
    <source>
        <strain evidence="4">CGMCC 1.10121</strain>
    </source>
</reference>
<dbReference type="OrthoDB" id="19138at2157"/>
<dbReference type="NCBIfam" id="TIGR01300">
    <property type="entry name" value="CPA3_mnhG_phaG"/>
    <property type="match status" value="1"/>
</dbReference>
<dbReference type="Proteomes" id="UP000199126">
    <property type="component" value="Unassembled WGS sequence"/>
</dbReference>
<sequence>MTPVEILIIALAAGGVFFGFVAAVGILRLPDLYTRAHAASKSDTLGAVLSLAAVALVFGADTATVKAVFLVVFMFVTNPTAAHAIARAAYDQGIEPWTEEDDDRGATATSEASRSDETGETGSVATDGSGVATGGDR</sequence>
<dbReference type="GO" id="GO:0015385">
    <property type="term" value="F:sodium:proton antiporter activity"/>
    <property type="evidence" value="ECO:0007669"/>
    <property type="project" value="TreeGrafter"/>
</dbReference>
<dbReference type="PANTHER" id="PTHR34703">
    <property type="entry name" value="ANTIPORTER SUBUNIT MNHG2-RELATED"/>
    <property type="match status" value="1"/>
</dbReference>
<keyword evidence="2" id="KW-0812">Transmembrane</keyword>
<dbReference type="Pfam" id="PF03334">
    <property type="entry name" value="PhaG_MnhG_YufB"/>
    <property type="match status" value="1"/>
</dbReference>
<accession>A0A1H8P6M3</accession>
<keyword evidence="2" id="KW-1133">Transmembrane helix</keyword>
<evidence type="ECO:0000313" key="4">
    <source>
        <dbReference type="Proteomes" id="UP000199126"/>
    </source>
</evidence>
<dbReference type="InterPro" id="IPR005133">
    <property type="entry name" value="PhaG_MnhG_YufB"/>
</dbReference>
<proteinExistence type="predicted"/>
<keyword evidence="2" id="KW-0472">Membrane</keyword>
<dbReference type="EMBL" id="FODV01000002">
    <property type="protein sequence ID" value="SEO37477.1"/>
    <property type="molecule type" value="Genomic_DNA"/>
</dbReference>
<keyword evidence="4" id="KW-1185">Reference proteome</keyword>
<evidence type="ECO:0000256" key="2">
    <source>
        <dbReference type="SAM" id="Phobius"/>
    </source>
</evidence>
<feature type="region of interest" description="Disordered" evidence="1">
    <location>
        <begin position="96"/>
        <end position="137"/>
    </location>
</feature>
<gene>
    <name evidence="3" type="ORF">SAMN04487948_102116</name>
</gene>
<evidence type="ECO:0000313" key="3">
    <source>
        <dbReference type="EMBL" id="SEO37477.1"/>
    </source>
</evidence>
<feature type="transmembrane region" description="Helical" evidence="2">
    <location>
        <begin position="48"/>
        <end position="76"/>
    </location>
</feature>
<dbReference type="PANTHER" id="PTHR34703:SF1">
    <property type="entry name" value="ANTIPORTER SUBUNIT MNHG2-RELATED"/>
    <property type="match status" value="1"/>
</dbReference>
<name>A0A1H8P6M3_9EURY</name>
<evidence type="ECO:0000256" key="1">
    <source>
        <dbReference type="SAM" id="MobiDB-lite"/>
    </source>
</evidence>